<dbReference type="EMBL" id="JBHSGW010000025">
    <property type="protein sequence ID" value="MFC4740011.1"/>
    <property type="molecule type" value="Genomic_DNA"/>
</dbReference>
<accession>A0ABV9P5X1</accession>
<dbReference type="InterPro" id="IPR026444">
    <property type="entry name" value="Secre_tail"/>
</dbReference>
<dbReference type="Gene3D" id="2.160.10.10">
    <property type="entry name" value="Hexapeptide repeat proteins"/>
    <property type="match status" value="1"/>
</dbReference>
<dbReference type="NCBIfam" id="TIGR04183">
    <property type="entry name" value="Por_Secre_tail"/>
    <property type="match status" value="1"/>
</dbReference>
<name>A0ABV9P5X1_9FLAO</name>
<organism evidence="3 4">
    <name type="scientific">Flavobacterium ponti</name>
    <dbReference type="NCBI Taxonomy" id="665133"/>
    <lineage>
        <taxon>Bacteria</taxon>
        <taxon>Pseudomonadati</taxon>
        <taxon>Bacteroidota</taxon>
        <taxon>Flavobacteriia</taxon>
        <taxon>Flavobacteriales</taxon>
        <taxon>Flavobacteriaceae</taxon>
        <taxon>Flavobacterium</taxon>
    </lineage>
</organism>
<gene>
    <name evidence="3" type="ORF">ACFO3U_08390</name>
</gene>
<dbReference type="Pfam" id="PF18962">
    <property type="entry name" value="Por_Secre_tail"/>
    <property type="match status" value="1"/>
</dbReference>
<dbReference type="Pfam" id="PF19527">
    <property type="entry name" value="DUF6055"/>
    <property type="match status" value="1"/>
</dbReference>
<dbReference type="RefSeq" id="WP_379740532.1">
    <property type="nucleotide sequence ID" value="NZ_JBHSGW010000025.1"/>
</dbReference>
<dbReference type="SUPFAM" id="SSF51161">
    <property type="entry name" value="Trimeric LpxA-like enzymes"/>
    <property type="match status" value="1"/>
</dbReference>
<keyword evidence="1" id="KW-0732">Signal</keyword>
<evidence type="ECO:0000259" key="2">
    <source>
        <dbReference type="Pfam" id="PF18962"/>
    </source>
</evidence>
<evidence type="ECO:0000313" key="4">
    <source>
        <dbReference type="Proteomes" id="UP001595885"/>
    </source>
</evidence>
<dbReference type="Proteomes" id="UP001595885">
    <property type="component" value="Unassembled WGS sequence"/>
</dbReference>
<evidence type="ECO:0000313" key="3">
    <source>
        <dbReference type="EMBL" id="MFC4740011.1"/>
    </source>
</evidence>
<sequence>MMITNNNNFFAAFLLLFSGLFYAQKTPYIPIFLQSSSNSNSIQFSWDKTYQSDNFIIIWGDTVGTNPVAYNDPDLAFDPAGITNYLENSYLVFKNLGFLIDTPNTLRLAQYKIPIIINNTWGNANDAIEGWAEAYTDGFMPIFNVHPLGTNGGETLAHEFAHLLQFLIELDDLAINNPNGAPFADAAGIYFETHAEFMATQIYPSIAEIWGMDSYPMLMHGDWKNTYRNYPLLYHMQLKHGISRVNDLWFQQFDNEYPIATYKRISNFTQSQLNDDLYEYVRRIPTLDFGIWTAPLQNSRATNSLYNDLIPIQNRYTILSKESLSTNQYRVPIEQAPEEYGYNIIPLYYESGTTCIRVKFKGITTLNPSAGWRYGFVAEDTQGQLHSYGEMNYENEKDFAFQIESNMGKVYLVVMGAPADQIQQDDSHNTWTGYPKHYRYPYELAFEGVLPEGFQAKEEFRSFLKQNPGNYHPNGGGWVDASSSVSPSVFVESHAIVLGNSQISGSNTRIEGTSMVKNTTIQNNVHVKDNAAVFGGFYSSPTGSLVEIKGNSYSENNTVTGNAKIVERANVSNYNLSGTVMVGGDVMVYADASCNNGVYRTLTNYYENNPLACDNRTALHPTNIDVNNNYIPFTPSVMAFSSSSTCLSLLHSSTYVKNKKPFLFPNPTKDKFTIEGVNEPIEMISVYNDLGQLILCLKEVPTIFSISNLPNGLYIVIVTTTIDSIKLKIIKN</sequence>
<protein>
    <submittedName>
        <fullName evidence="3">DUF6055 domain-containing protein</fullName>
    </submittedName>
</protein>
<keyword evidence="4" id="KW-1185">Reference proteome</keyword>
<reference evidence="4" key="1">
    <citation type="journal article" date="2019" name="Int. J. Syst. Evol. Microbiol.">
        <title>The Global Catalogue of Microorganisms (GCM) 10K type strain sequencing project: providing services to taxonomists for standard genome sequencing and annotation.</title>
        <authorList>
            <consortium name="The Broad Institute Genomics Platform"/>
            <consortium name="The Broad Institute Genome Sequencing Center for Infectious Disease"/>
            <person name="Wu L."/>
            <person name="Ma J."/>
        </authorList>
    </citation>
    <scope>NUCLEOTIDE SEQUENCE [LARGE SCALE GENOMIC DNA]</scope>
    <source>
        <strain evidence="4">CCUG 50349</strain>
    </source>
</reference>
<evidence type="ECO:0000256" key="1">
    <source>
        <dbReference type="ARBA" id="ARBA00022729"/>
    </source>
</evidence>
<dbReference type="InterPro" id="IPR011004">
    <property type="entry name" value="Trimer_LpxA-like_sf"/>
</dbReference>
<feature type="domain" description="Secretion system C-terminal sorting" evidence="2">
    <location>
        <begin position="663"/>
        <end position="729"/>
    </location>
</feature>
<proteinExistence type="predicted"/>
<comment type="caution">
    <text evidence="3">The sequence shown here is derived from an EMBL/GenBank/DDBJ whole genome shotgun (WGS) entry which is preliminary data.</text>
</comment>
<dbReference type="InterPro" id="IPR045690">
    <property type="entry name" value="DUF6055"/>
</dbReference>